<dbReference type="InterPro" id="IPR036237">
    <property type="entry name" value="Xyl_isomerase-like_sf"/>
</dbReference>
<dbReference type="Proteomes" id="UP001236507">
    <property type="component" value="Unassembled WGS sequence"/>
</dbReference>
<dbReference type="NCBIfam" id="TIGR01409">
    <property type="entry name" value="TAT_signal_seq"/>
    <property type="match status" value="1"/>
</dbReference>
<feature type="domain" description="Xylose isomerase-like TIM barrel" evidence="1">
    <location>
        <begin position="56"/>
        <end position="317"/>
    </location>
</feature>
<evidence type="ECO:0000313" key="3">
    <source>
        <dbReference type="Proteomes" id="UP001236507"/>
    </source>
</evidence>
<keyword evidence="3" id="KW-1185">Reference proteome</keyword>
<dbReference type="SUPFAM" id="SSF51658">
    <property type="entry name" value="Xylose isomerase-like"/>
    <property type="match status" value="1"/>
</dbReference>
<dbReference type="InterPro" id="IPR006311">
    <property type="entry name" value="TAT_signal"/>
</dbReference>
<gene>
    <name evidence="2" type="ORF">QM524_04740</name>
</gene>
<dbReference type="Pfam" id="PF01261">
    <property type="entry name" value="AP_endonuc_2"/>
    <property type="match status" value="1"/>
</dbReference>
<accession>A0ABT6Y4N6</accession>
<dbReference type="PROSITE" id="PS51318">
    <property type="entry name" value="TAT"/>
    <property type="match status" value="1"/>
</dbReference>
<dbReference type="RefSeq" id="WP_283343705.1">
    <property type="nucleotide sequence ID" value="NZ_JASHIF010000003.1"/>
</dbReference>
<dbReference type="InterPro" id="IPR050312">
    <property type="entry name" value="IolE/XylAMocC-like"/>
</dbReference>
<organism evidence="2 3">
    <name type="scientific">Flectobacillus roseus</name>
    <dbReference type="NCBI Taxonomy" id="502259"/>
    <lineage>
        <taxon>Bacteria</taxon>
        <taxon>Pseudomonadati</taxon>
        <taxon>Bacteroidota</taxon>
        <taxon>Cytophagia</taxon>
        <taxon>Cytophagales</taxon>
        <taxon>Flectobacillaceae</taxon>
        <taxon>Flectobacillus</taxon>
    </lineage>
</organism>
<dbReference type="EMBL" id="JASHIF010000003">
    <property type="protein sequence ID" value="MDI9858507.1"/>
    <property type="molecule type" value="Genomic_DNA"/>
</dbReference>
<name>A0ABT6Y4N6_9BACT</name>
<dbReference type="PANTHER" id="PTHR12110:SF41">
    <property type="entry name" value="INOSOSE DEHYDRATASE"/>
    <property type="match status" value="1"/>
</dbReference>
<evidence type="ECO:0000313" key="2">
    <source>
        <dbReference type="EMBL" id="MDI9858507.1"/>
    </source>
</evidence>
<dbReference type="InterPro" id="IPR019546">
    <property type="entry name" value="TAT_signal_bac_arc"/>
</dbReference>
<reference evidence="2 3" key="1">
    <citation type="submission" date="2023-05" db="EMBL/GenBank/DDBJ databases">
        <title>Novel species of genus Flectobacillus isolated from stream in China.</title>
        <authorList>
            <person name="Lu H."/>
        </authorList>
    </citation>
    <scope>NUCLEOTIDE SEQUENCE [LARGE SCALE GENOMIC DNA]</scope>
    <source>
        <strain evidence="2 3">KCTC 42575</strain>
    </source>
</reference>
<proteinExistence type="predicted"/>
<dbReference type="PANTHER" id="PTHR12110">
    <property type="entry name" value="HYDROXYPYRUVATE ISOMERASE"/>
    <property type="match status" value="1"/>
</dbReference>
<sequence>MNTRRDFLKTSGGALAASLLPWNDLFAKAGLVNKVGIQLFSLPKMLDKDFAGTMQFLSKMGYKEIELFGPYPFSDAAARESWSKVTPMLGFSGSGYFGKSAKEIKQILQDNGLKTPSAHTDLATLLNNMPQLGEAGRALGFEYVVLPAIPEDHRKNLDDYKRIIDDFNKIGENAKKEGLKFGYHNHGYGLSKMDGVVPLELIMEKTDPNLVFFEMDIYWTTAGGTDPISLLDKYKNRYHMLHLKDMKEKKRFSGDGNSSNQWFELFPYMTSAGDGVLGVKEIVEKAKQVGVKHYFVEQDLVANPDVALKKSIDFIKSV</sequence>
<evidence type="ECO:0000259" key="1">
    <source>
        <dbReference type="Pfam" id="PF01261"/>
    </source>
</evidence>
<dbReference type="Gene3D" id="3.20.20.150">
    <property type="entry name" value="Divalent-metal-dependent TIM barrel enzymes"/>
    <property type="match status" value="1"/>
</dbReference>
<comment type="caution">
    <text evidence="2">The sequence shown here is derived from an EMBL/GenBank/DDBJ whole genome shotgun (WGS) entry which is preliminary data.</text>
</comment>
<dbReference type="InterPro" id="IPR013022">
    <property type="entry name" value="Xyl_isomerase-like_TIM-brl"/>
</dbReference>
<protein>
    <submittedName>
        <fullName evidence="2">TIM barrel protein</fullName>
    </submittedName>
</protein>